<dbReference type="WBParaSite" id="ACRNAN_scaffold6591.g31343.t1">
    <property type="protein sequence ID" value="ACRNAN_scaffold6591.g31343.t1"/>
    <property type="gene ID" value="ACRNAN_scaffold6591.g31343"/>
</dbReference>
<reference evidence="3" key="1">
    <citation type="submission" date="2022-11" db="UniProtKB">
        <authorList>
            <consortium name="WormBaseParasite"/>
        </authorList>
    </citation>
    <scope>IDENTIFICATION</scope>
</reference>
<dbReference type="InterPro" id="IPR036561">
    <property type="entry name" value="MAM33_sf"/>
</dbReference>
<organism evidence="2 3">
    <name type="scientific">Acrobeloides nanus</name>
    <dbReference type="NCBI Taxonomy" id="290746"/>
    <lineage>
        <taxon>Eukaryota</taxon>
        <taxon>Metazoa</taxon>
        <taxon>Ecdysozoa</taxon>
        <taxon>Nematoda</taxon>
        <taxon>Chromadorea</taxon>
        <taxon>Rhabditida</taxon>
        <taxon>Tylenchina</taxon>
        <taxon>Cephalobomorpha</taxon>
        <taxon>Cephaloboidea</taxon>
        <taxon>Cephalobidae</taxon>
        <taxon>Acrobeloides</taxon>
    </lineage>
</organism>
<dbReference type="InterPro" id="IPR003428">
    <property type="entry name" value="MAM33"/>
</dbReference>
<dbReference type="GO" id="GO:0005759">
    <property type="term" value="C:mitochondrial matrix"/>
    <property type="evidence" value="ECO:0007669"/>
    <property type="project" value="InterPro"/>
</dbReference>
<dbReference type="SUPFAM" id="SSF54529">
    <property type="entry name" value="Mitochondrial glycoprotein MAM33-like"/>
    <property type="match status" value="1"/>
</dbReference>
<sequence>MAQASILGTSKLVPQTSNVRLFSQTFSRHSAVTKELVDTLKQEIDEEKRLQNESKATKPTITGFEIKTKGAEVTLTKKQGNETLKIVFDVSHSVDPDNDEFDEGDDELGAPAARPPLDLQIIKGDKKLCFDMDIVGGEDEGLDYTIQEFYLANASEEKVPEHVYRSSGGYIDPALGDLLFKQYLEERGITSDLLKQIVDFATHHEHQEYVKLLEGLKNFAESK</sequence>
<dbReference type="AlphaFoldDB" id="A0A914E938"/>
<evidence type="ECO:0000313" key="3">
    <source>
        <dbReference type="WBParaSite" id="ACRNAN_scaffold6591.g31343.t1"/>
    </source>
</evidence>
<name>A0A914E938_9BILA</name>
<protein>
    <submittedName>
        <fullName evidence="3">Uncharacterized protein</fullName>
    </submittedName>
</protein>
<keyword evidence="2" id="KW-1185">Reference proteome</keyword>
<evidence type="ECO:0000313" key="2">
    <source>
        <dbReference type="Proteomes" id="UP000887540"/>
    </source>
</evidence>
<evidence type="ECO:0000256" key="1">
    <source>
        <dbReference type="ARBA" id="ARBA00005457"/>
    </source>
</evidence>
<dbReference type="Proteomes" id="UP000887540">
    <property type="component" value="Unplaced"/>
</dbReference>
<dbReference type="PANTHER" id="PTHR10826:SF1">
    <property type="entry name" value="COMPLEMENT COMPONENT 1 Q SUBCOMPONENT-BINDING PROTEIN, MITOCHONDRIAL"/>
    <property type="match status" value="1"/>
</dbReference>
<accession>A0A914E938</accession>
<proteinExistence type="inferred from homology"/>
<dbReference type="Gene3D" id="3.10.280.10">
    <property type="entry name" value="Mitochondrial glycoprotein"/>
    <property type="match status" value="1"/>
</dbReference>
<comment type="similarity">
    <text evidence="1">Belongs to the MAM33 family.</text>
</comment>
<dbReference type="PANTHER" id="PTHR10826">
    <property type="entry name" value="COMPLEMENT COMPONENT 1"/>
    <property type="match status" value="1"/>
</dbReference>
<dbReference type="Pfam" id="PF02330">
    <property type="entry name" value="MAM33"/>
    <property type="match status" value="1"/>
</dbReference>
<dbReference type="GO" id="GO:0042256">
    <property type="term" value="P:cytosolic ribosome assembly"/>
    <property type="evidence" value="ECO:0007669"/>
    <property type="project" value="TreeGrafter"/>
</dbReference>